<dbReference type="AlphaFoldDB" id="A0A2P2NKP2"/>
<proteinExistence type="predicted"/>
<protein>
    <submittedName>
        <fullName evidence="1">Uncharacterized protein</fullName>
    </submittedName>
</protein>
<accession>A0A2P2NKP2</accession>
<organism evidence="1">
    <name type="scientific">Rhizophora mucronata</name>
    <name type="common">Asiatic mangrove</name>
    <dbReference type="NCBI Taxonomy" id="61149"/>
    <lineage>
        <taxon>Eukaryota</taxon>
        <taxon>Viridiplantae</taxon>
        <taxon>Streptophyta</taxon>
        <taxon>Embryophyta</taxon>
        <taxon>Tracheophyta</taxon>
        <taxon>Spermatophyta</taxon>
        <taxon>Magnoliopsida</taxon>
        <taxon>eudicotyledons</taxon>
        <taxon>Gunneridae</taxon>
        <taxon>Pentapetalae</taxon>
        <taxon>rosids</taxon>
        <taxon>fabids</taxon>
        <taxon>Malpighiales</taxon>
        <taxon>Rhizophoraceae</taxon>
        <taxon>Rhizophora</taxon>
    </lineage>
</organism>
<sequence>MNSYTGWAGPASRKKLCIFFVTFVRWND</sequence>
<dbReference type="EMBL" id="GGEC01062549">
    <property type="protein sequence ID" value="MBX43033.1"/>
    <property type="molecule type" value="Transcribed_RNA"/>
</dbReference>
<name>A0A2P2NKP2_RHIMU</name>
<evidence type="ECO:0000313" key="1">
    <source>
        <dbReference type="EMBL" id="MBX43033.1"/>
    </source>
</evidence>
<reference evidence="1" key="1">
    <citation type="submission" date="2018-02" db="EMBL/GenBank/DDBJ databases">
        <title>Rhizophora mucronata_Transcriptome.</title>
        <authorList>
            <person name="Meera S.P."/>
            <person name="Sreeshan A."/>
            <person name="Augustine A."/>
        </authorList>
    </citation>
    <scope>NUCLEOTIDE SEQUENCE</scope>
    <source>
        <tissue evidence="1">Leaf</tissue>
    </source>
</reference>